<organism evidence="13 14">
    <name type="scientific">Bombardia bombarda</name>
    <dbReference type="NCBI Taxonomy" id="252184"/>
    <lineage>
        <taxon>Eukaryota</taxon>
        <taxon>Fungi</taxon>
        <taxon>Dikarya</taxon>
        <taxon>Ascomycota</taxon>
        <taxon>Pezizomycotina</taxon>
        <taxon>Sordariomycetes</taxon>
        <taxon>Sordariomycetidae</taxon>
        <taxon>Sordariales</taxon>
        <taxon>Lasiosphaeriaceae</taxon>
        <taxon>Bombardia</taxon>
    </lineage>
</organism>
<keyword evidence="1 10" id="KW-0489">Methyltransferase</keyword>
<dbReference type="Pfam" id="PF08498">
    <property type="entry name" value="Sterol_MT_C"/>
    <property type="match status" value="1"/>
</dbReference>
<dbReference type="EC" id="2.1.1.-" evidence="11"/>
<dbReference type="PANTHER" id="PTHR44068">
    <property type="entry name" value="ZGC:194242"/>
    <property type="match status" value="1"/>
</dbReference>
<evidence type="ECO:0000256" key="2">
    <source>
        <dbReference type="ARBA" id="ARBA00022679"/>
    </source>
</evidence>
<dbReference type="SUPFAM" id="SSF53335">
    <property type="entry name" value="S-adenosyl-L-methionine-dependent methyltransferases"/>
    <property type="match status" value="1"/>
</dbReference>
<dbReference type="InterPro" id="IPR013705">
    <property type="entry name" value="Sterol_MeTrfase_C"/>
</dbReference>
<proteinExistence type="inferred from homology"/>
<keyword evidence="11" id="KW-0444">Lipid biosynthesis</keyword>
<dbReference type="InterPro" id="IPR029063">
    <property type="entry name" value="SAM-dependent_MTases_sf"/>
</dbReference>
<keyword evidence="2 10" id="KW-0808">Transferase</keyword>
<evidence type="ECO:0000256" key="8">
    <source>
        <dbReference type="ARBA" id="ARBA00029435"/>
    </source>
</evidence>
<dbReference type="PROSITE" id="PS51685">
    <property type="entry name" value="SAM_MT_ERG6_SMT"/>
    <property type="match status" value="1"/>
</dbReference>
<sequence>MANLAPDDYSLDRMATYAAHFTDVNGNFSTSGSFIGNVSEESRLARQTKAAKVADDYYSLVSPLYEQGWGQRFHFAPLTPGLNIGDSMTAYEREFARMAGLKKGMRVLDMGCGVGGPARTLARSIGCEIVGVANNAWLVERGEALTKEQGLDGLMSFVNSDFMNLPFEDATFDAVYAFEALCHAPDLNVVYKEAYRVLKPGGLFAFSDWAMTDNAPGPWYYGPAGDFWHAVDWKEFWQIFQMSPFFLFFANSVYRIMVLFGVLPREVLQLMDTMWFCCRSVAYGGKLDIFTPMYMLASRKPGCK</sequence>
<evidence type="ECO:0000313" key="13">
    <source>
        <dbReference type="EMBL" id="KAK0617791.1"/>
    </source>
</evidence>
<evidence type="ECO:0000256" key="11">
    <source>
        <dbReference type="RuleBase" id="RU362025"/>
    </source>
</evidence>
<dbReference type="AlphaFoldDB" id="A0AA39WLY5"/>
<keyword evidence="5 11" id="KW-0756">Sterol biosynthesis</keyword>
<comment type="caution">
    <text evidence="13">The sequence shown here is derived from an EMBL/GenBank/DDBJ whole genome shotgun (WGS) entry which is preliminary data.</text>
</comment>
<dbReference type="InterPro" id="IPR050447">
    <property type="entry name" value="Erg6_SMT_methyltransf"/>
</dbReference>
<dbReference type="Proteomes" id="UP001174934">
    <property type="component" value="Unassembled WGS sequence"/>
</dbReference>
<gene>
    <name evidence="13" type="ORF">B0T17DRAFT_642653</name>
</gene>
<evidence type="ECO:0000256" key="7">
    <source>
        <dbReference type="ARBA" id="ARBA00023221"/>
    </source>
</evidence>
<dbReference type="Pfam" id="PF08241">
    <property type="entry name" value="Methyltransf_11"/>
    <property type="match status" value="1"/>
</dbReference>
<keyword evidence="4 11" id="KW-0752">Steroid biosynthesis</keyword>
<dbReference type="Gene3D" id="3.40.50.150">
    <property type="entry name" value="Vaccinia Virus protein VP39"/>
    <property type="match status" value="1"/>
</dbReference>
<evidence type="ECO:0000256" key="9">
    <source>
        <dbReference type="ARBA" id="ARBA00038188"/>
    </source>
</evidence>
<keyword evidence="14" id="KW-1185">Reference proteome</keyword>
<dbReference type="GO" id="GO:0032259">
    <property type="term" value="P:methylation"/>
    <property type="evidence" value="ECO:0007669"/>
    <property type="project" value="UniProtKB-KW"/>
</dbReference>
<feature type="domain" description="SAM-dependent methyltransferase Erg6/SMT-type" evidence="12">
    <location>
        <begin position="57"/>
        <end position="214"/>
    </location>
</feature>
<dbReference type="InterPro" id="IPR013216">
    <property type="entry name" value="Methyltransf_11"/>
</dbReference>
<keyword evidence="6 11" id="KW-1207">Sterol metabolism</keyword>
<comment type="function">
    <text evidence="11">Catalyzes the transfer of methyl groups from S-adenosyl-methionine to the C-24 of sterols.</text>
</comment>
<keyword evidence="11" id="KW-0443">Lipid metabolism</keyword>
<dbReference type="InterPro" id="IPR030384">
    <property type="entry name" value="MeTrfase_SMT"/>
</dbReference>
<dbReference type="GO" id="GO:0003838">
    <property type="term" value="F:sterol 24-C-methyltransferase activity"/>
    <property type="evidence" value="ECO:0007669"/>
    <property type="project" value="TreeGrafter"/>
</dbReference>
<evidence type="ECO:0000256" key="10">
    <source>
        <dbReference type="PROSITE-ProRule" id="PRU01022"/>
    </source>
</evidence>
<evidence type="ECO:0000313" key="14">
    <source>
        <dbReference type="Proteomes" id="UP001174934"/>
    </source>
</evidence>
<dbReference type="EMBL" id="JAULSR010000005">
    <property type="protein sequence ID" value="KAK0617791.1"/>
    <property type="molecule type" value="Genomic_DNA"/>
</dbReference>
<accession>A0AA39WLY5</accession>
<evidence type="ECO:0000256" key="6">
    <source>
        <dbReference type="ARBA" id="ARBA00023166"/>
    </source>
</evidence>
<dbReference type="GO" id="GO:0016126">
    <property type="term" value="P:sterol biosynthetic process"/>
    <property type="evidence" value="ECO:0007669"/>
    <property type="project" value="UniProtKB-KW"/>
</dbReference>
<dbReference type="PANTHER" id="PTHR44068:SF1">
    <property type="entry name" value="HYPOTHETICAL LOC100005854"/>
    <property type="match status" value="1"/>
</dbReference>
<protein>
    <recommendedName>
        <fullName evidence="11">Sterol 24-C-methyltransferase</fullName>
        <ecNumber evidence="11">2.1.1.-</ecNumber>
    </recommendedName>
    <alternativeName>
        <fullName evidence="11">Delta(24)-sterol C-methyltransferase</fullName>
    </alternativeName>
</protein>
<evidence type="ECO:0000259" key="12">
    <source>
        <dbReference type="PROSITE" id="PS51685"/>
    </source>
</evidence>
<reference evidence="13" key="1">
    <citation type="submission" date="2023-06" db="EMBL/GenBank/DDBJ databases">
        <title>Genome-scale phylogeny and comparative genomics of the fungal order Sordariales.</title>
        <authorList>
            <consortium name="Lawrence Berkeley National Laboratory"/>
            <person name="Hensen N."/>
            <person name="Bonometti L."/>
            <person name="Westerberg I."/>
            <person name="Brannstrom I.O."/>
            <person name="Guillou S."/>
            <person name="Cros-Aarteil S."/>
            <person name="Calhoun S."/>
            <person name="Haridas S."/>
            <person name="Kuo A."/>
            <person name="Mondo S."/>
            <person name="Pangilinan J."/>
            <person name="Riley R."/>
            <person name="LaButti K."/>
            <person name="Andreopoulos B."/>
            <person name="Lipzen A."/>
            <person name="Chen C."/>
            <person name="Yanf M."/>
            <person name="Daum C."/>
            <person name="Ng V."/>
            <person name="Clum A."/>
            <person name="Steindorff A."/>
            <person name="Ohm R."/>
            <person name="Martin F."/>
            <person name="Silar P."/>
            <person name="Natvig D."/>
            <person name="Lalanne C."/>
            <person name="Gautier V."/>
            <person name="Ament-velasquez S.L."/>
            <person name="Kruys A."/>
            <person name="Hutchinson M.I."/>
            <person name="Powell A.J."/>
            <person name="Barry K."/>
            <person name="Miller A.N."/>
            <person name="Grigoriev I.V."/>
            <person name="Debuchy R."/>
            <person name="Gladieux P."/>
            <person name="Thoren M.H."/>
            <person name="Johannesson H."/>
        </authorList>
    </citation>
    <scope>NUCLEOTIDE SEQUENCE</scope>
    <source>
        <strain evidence="13">SMH3391-2</strain>
    </source>
</reference>
<keyword evidence="3 10" id="KW-0949">S-adenosyl-L-methionine</keyword>
<comment type="similarity">
    <text evidence="9 10 11">Belongs to the class I-like SAM-binding methyltransferase superfamily. Erg6/SMT family.</text>
</comment>
<dbReference type="CDD" id="cd02440">
    <property type="entry name" value="AdoMet_MTases"/>
    <property type="match status" value="1"/>
</dbReference>
<keyword evidence="7 11" id="KW-0753">Steroid metabolism</keyword>
<evidence type="ECO:0000256" key="4">
    <source>
        <dbReference type="ARBA" id="ARBA00022955"/>
    </source>
</evidence>
<evidence type="ECO:0000256" key="3">
    <source>
        <dbReference type="ARBA" id="ARBA00022691"/>
    </source>
</evidence>
<dbReference type="GO" id="GO:0005783">
    <property type="term" value="C:endoplasmic reticulum"/>
    <property type="evidence" value="ECO:0007669"/>
    <property type="project" value="TreeGrafter"/>
</dbReference>
<evidence type="ECO:0000256" key="5">
    <source>
        <dbReference type="ARBA" id="ARBA00023011"/>
    </source>
</evidence>
<name>A0AA39WLY5_9PEZI</name>
<evidence type="ECO:0000256" key="1">
    <source>
        <dbReference type="ARBA" id="ARBA00022603"/>
    </source>
</evidence>
<comment type="pathway">
    <text evidence="8">Steroid metabolism; ergosterol biosynthesis.</text>
</comment>